<comment type="caution">
    <text evidence="1">The sequence shown here is derived from an EMBL/GenBank/DDBJ whole genome shotgun (WGS) entry which is preliminary data.</text>
</comment>
<evidence type="ECO:0008006" key="3">
    <source>
        <dbReference type="Google" id="ProtNLM"/>
    </source>
</evidence>
<reference evidence="1 2" key="1">
    <citation type="submission" date="2020-08" db="EMBL/GenBank/DDBJ databases">
        <title>Genomic Encyclopedia of Type Strains, Phase IV (KMG-IV): sequencing the most valuable type-strain genomes for metagenomic binning, comparative biology and taxonomic classification.</title>
        <authorList>
            <person name="Goeker M."/>
        </authorList>
    </citation>
    <scope>NUCLEOTIDE SEQUENCE [LARGE SCALE GENOMIC DNA]</scope>
    <source>
        <strain evidence="1 2">YC6723</strain>
    </source>
</reference>
<sequence>MPTIMRIGPFRFYFYSHEPNEPPHVHVDRSEATIKIWLEPVEVAKSRGFRAHEIGGIVALVSEHREQLLEAGHEYFG</sequence>
<dbReference type="Pfam" id="PF13711">
    <property type="entry name" value="DUF4160"/>
    <property type="match status" value="1"/>
</dbReference>
<dbReference type="InterPro" id="IPR025427">
    <property type="entry name" value="DUF4160"/>
</dbReference>
<organism evidence="1 2">
    <name type="scientific">Sphingomonas jinjuensis</name>
    <dbReference type="NCBI Taxonomy" id="535907"/>
    <lineage>
        <taxon>Bacteria</taxon>
        <taxon>Pseudomonadati</taxon>
        <taxon>Pseudomonadota</taxon>
        <taxon>Alphaproteobacteria</taxon>
        <taxon>Sphingomonadales</taxon>
        <taxon>Sphingomonadaceae</taxon>
        <taxon>Sphingomonas</taxon>
    </lineage>
</organism>
<protein>
    <recommendedName>
        <fullName evidence="3">DUF4160 domain-containing protein</fullName>
    </recommendedName>
</protein>
<proteinExistence type="predicted"/>
<keyword evidence="2" id="KW-1185">Reference proteome</keyword>
<name>A0A840FAV4_9SPHN</name>
<gene>
    <name evidence="1" type="ORF">GGQ80_001668</name>
</gene>
<accession>A0A840FAV4</accession>
<dbReference type="EMBL" id="JACIEV010000004">
    <property type="protein sequence ID" value="MBB4153762.1"/>
    <property type="molecule type" value="Genomic_DNA"/>
</dbReference>
<dbReference type="Proteomes" id="UP000529795">
    <property type="component" value="Unassembled WGS sequence"/>
</dbReference>
<evidence type="ECO:0000313" key="1">
    <source>
        <dbReference type="EMBL" id="MBB4153762.1"/>
    </source>
</evidence>
<dbReference type="RefSeq" id="WP_183983642.1">
    <property type="nucleotide sequence ID" value="NZ_JACIEV010000004.1"/>
</dbReference>
<dbReference type="AlphaFoldDB" id="A0A840FAV4"/>
<evidence type="ECO:0000313" key="2">
    <source>
        <dbReference type="Proteomes" id="UP000529795"/>
    </source>
</evidence>